<feature type="non-terminal residue" evidence="2">
    <location>
        <position position="1"/>
    </location>
</feature>
<accession>A1DU37</accession>
<dbReference type="AlphaFoldDB" id="A1DU37"/>
<name>A1DU37_ARTSF</name>
<evidence type="ECO:0000256" key="1">
    <source>
        <dbReference type="SAM" id="MobiDB-lite"/>
    </source>
</evidence>
<organism evidence="2">
    <name type="scientific">Artemia franciscana</name>
    <name type="common">Brine shrimp</name>
    <name type="synonym">Artemia sanfranciscana</name>
    <dbReference type="NCBI Taxonomy" id="6661"/>
    <lineage>
        <taxon>Eukaryota</taxon>
        <taxon>Metazoa</taxon>
        <taxon>Ecdysozoa</taxon>
        <taxon>Arthropoda</taxon>
        <taxon>Crustacea</taxon>
        <taxon>Branchiopoda</taxon>
        <taxon>Anostraca</taxon>
        <taxon>Artemiidae</taxon>
        <taxon>Artemia</taxon>
    </lineage>
</organism>
<dbReference type="EMBL" id="EF062493">
    <property type="protein sequence ID" value="ABK91827.1"/>
    <property type="molecule type" value="mRNA"/>
</dbReference>
<feature type="region of interest" description="Disordered" evidence="1">
    <location>
        <begin position="116"/>
        <end position="163"/>
    </location>
</feature>
<proteinExistence type="evidence at transcript level"/>
<protein>
    <submittedName>
        <fullName evidence="2">Uncharacterized protein</fullName>
    </submittedName>
</protein>
<reference evidence="2" key="1">
    <citation type="submission" date="2006-10" db="EMBL/GenBank/DDBJ databases">
        <authorList>
            <person name="Lee P."/>
            <person name="Brick J."/>
            <person name="Wittig S.K."/>
            <person name="Vershon A.K."/>
            <person name="Nemeroff M.E."/>
        </authorList>
    </citation>
    <scope>NUCLEOTIDE SEQUENCE</scope>
</reference>
<evidence type="ECO:0000313" key="2">
    <source>
        <dbReference type="EMBL" id="ABK91827.1"/>
    </source>
</evidence>
<sequence length="163" mass="17678">VSTTTTRATTTEVPTTTKALCFPGSSDPDCPIVCDETFTDSRCPTTAVRPTSTVAPVTTSLPKAIVKKLVKVPVAPKVVPSGENDPNHPFHSFLLQKPKNRKVKVKKISFLKNPVSQETSAASSSSAQIVEAPNNRRFRASDSLSPLPGFFESTRIKRRRENA</sequence>